<dbReference type="PRINTS" id="PR00792">
    <property type="entry name" value="PEPSIN"/>
</dbReference>
<evidence type="ECO:0000256" key="3">
    <source>
        <dbReference type="ARBA" id="ARBA00022750"/>
    </source>
</evidence>
<keyword evidence="3" id="KW-0064">Aspartyl protease</keyword>
<evidence type="ECO:0000256" key="6">
    <source>
        <dbReference type="PIRSR" id="PIRSR601461-1"/>
    </source>
</evidence>
<keyword evidence="7" id="KW-0732">Signal</keyword>
<evidence type="ECO:0000313" key="9">
    <source>
        <dbReference type="EMBL" id="KAK1265251.1"/>
    </source>
</evidence>
<name>A0AAV9AMZ2_ACOGR</name>
<protein>
    <submittedName>
        <fullName evidence="9">Aspartic proteinase CDR1</fullName>
    </submittedName>
</protein>
<feature type="active site" evidence="6">
    <location>
        <position position="325"/>
    </location>
</feature>
<dbReference type="InterPro" id="IPR033121">
    <property type="entry name" value="PEPTIDASE_A1"/>
</dbReference>
<evidence type="ECO:0000256" key="2">
    <source>
        <dbReference type="ARBA" id="ARBA00022670"/>
    </source>
</evidence>
<reference evidence="9" key="1">
    <citation type="journal article" date="2023" name="Nat. Commun.">
        <title>Diploid and tetraploid genomes of Acorus and the evolution of monocots.</title>
        <authorList>
            <person name="Ma L."/>
            <person name="Liu K.W."/>
            <person name="Li Z."/>
            <person name="Hsiao Y.Y."/>
            <person name="Qi Y."/>
            <person name="Fu T."/>
            <person name="Tang G.D."/>
            <person name="Zhang D."/>
            <person name="Sun W.H."/>
            <person name="Liu D.K."/>
            <person name="Li Y."/>
            <person name="Chen G.Z."/>
            <person name="Liu X.D."/>
            <person name="Liao X.Y."/>
            <person name="Jiang Y.T."/>
            <person name="Yu X."/>
            <person name="Hao Y."/>
            <person name="Huang J."/>
            <person name="Zhao X.W."/>
            <person name="Ke S."/>
            <person name="Chen Y.Y."/>
            <person name="Wu W.L."/>
            <person name="Hsu J.L."/>
            <person name="Lin Y.F."/>
            <person name="Huang M.D."/>
            <person name="Li C.Y."/>
            <person name="Huang L."/>
            <person name="Wang Z.W."/>
            <person name="Zhao X."/>
            <person name="Zhong W.Y."/>
            <person name="Peng D.H."/>
            <person name="Ahmad S."/>
            <person name="Lan S."/>
            <person name="Zhang J.S."/>
            <person name="Tsai W.C."/>
            <person name="Van de Peer Y."/>
            <person name="Liu Z.J."/>
        </authorList>
    </citation>
    <scope>NUCLEOTIDE SEQUENCE</scope>
    <source>
        <strain evidence="9">SCP</strain>
    </source>
</reference>
<reference evidence="9" key="2">
    <citation type="submission" date="2023-06" db="EMBL/GenBank/DDBJ databases">
        <authorList>
            <person name="Ma L."/>
            <person name="Liu K.-W."/>
            <person name="Li Z."/>
            <person name="Hsiao Y.-Y."/>
            <person name="Qi Y."/>
            <person name="Fu T."/>
            <person name="Tang G."/>
            <person name="Zhang D."/>
            <person name="Sun W.-H."/>
            <person name="Liu D.-K."/>
            <person name="Li Y."/>
            <person name="Chen G.-Z."/>
            <person name="Liu X.-D."/>
            <person name="Liao X.-Y."/>
            <person name="Jiang Y.-T."/>
            <person name="Yu X."/>
            <person name="Hao Y."/>
            <person name="Huang J."/>
            <person name="Zhao X.-W."/>
            <person name="Ke S."/>
            <person name="Chen Y.-Y."/>
            <person name="Wu W.-L."/>
            <person name="Hsu J.-L."/>
            <person name="Lin Y.-F."/>
            <person name="Huang M.-D."/>
            <person name="Li C.-Y."/>
            <person name="Huang L."/>
            <person name="Wang Z.-W."/>
            <person name="Zhao X."/>
            <person name="Zhong W.-Y."/>
            <person name="Peng D.-H."/>
            <person name="Ahmad S."/>
            <person name="Lan S."/>
            <person name="Zhang J.-S."/>
            <person name="Tsai W.-C."/>
            <person name="Van De Peer Y."/>
            <person name="Liu Z.-J."/>
        </authorList>
    </citation>
    <scope>NUCLEOTIDE SEQUENCE</scope>
    <source>
        <strain evidence="9">SCP</strain>
        <tissue evidence="9">Leaves</tissue>
    </source>
</reference>
<evidence type="ECO:0000259" key="8">
    <source>
        <dbReference type="PROSITE" id="PS51767"/>
    </source>
</evidence>
<dbReference type="PANTHER" id="PTHR47967">
    <property type="entry name" value="OS07G0603500 PROTEIN-RELATED"/>
    <property type="match status" value="1"/>
</dbReference>
<accession>A0AAV9AMZ2</accession>
<dbReference type="CDD" id="cd22159">
    <property type="entry name" value="F-box_AtTIR1-like"/>
    <property type="match status" value="1"/>
</dbReference>
<feature type="chain" id="PRO_5043945013" evidence="7">
    <location>
        <begin position="27"/>
        <end position="538"/>
    </location>
</feature>
<evidence type="ECO:0000313" key="10">
    <source>
        <dbReference type="Proteomes" id="UP001179952"/>
    </source>
</evidence>
<dbReference type="PROSITE" id="PS51767">
    <property type="entry name" value="PEPTIDASE_A1"/>
    <property type="match status" value="1"/>
</dbReference>
<dbReference type="InterPro" id="IPR034161">
    <property type="entry name" value="Pepsin-like_plant"/>
</dbReference>
<dbReference type="InterPro" id="IPR032861">
    <property type="entry name" value="TAXi_N"/>
</dbReference>
<evidence type="ECO:0000256" key="5">
    <source>
        <dbReference type="ARBA" id="ARBA00023180"/>
    </source>
</evidence>
<dbReference type="Gene3D" id="1.20.1280.50">
    <property type="match status" value="1"/>
</dbReference>
<dbReference type="GO" id="GO:0005576">
    <property type="term" value="C:extracellular region"/>
    <property type="evidence" value="ECO:0007669"/>
    <property type="project" value="TreeGrafter"/>
</dbReference>
<evidence type="ECO:0000256" key="4">
    <source>
        <dbReference type="ARBA" id="ARBA00022801"/>
    </source>
</evidence>
<evidence type="ECO:0000256" key="7">
    <source>
        <dbReference type="SAM" id="SignalP"/>
    </source>
</evidence>
<dbReference type="CDD" id="cd05476">
    <property type="entry name" value="pepsin_A_like_plant"/>
    <property type="match status" value="1"/>
</dbReference>
<dbReference type="Gene3D" id="2.40.70.10">
    <property type="entry name" value="Acid Proteases"/>
    <property type="match status" value="2"/>
</dbReference>
<comment type="caution">
    <text evidence="9">The sequence shown here is derived from an EMBL/GenBank/DDBJ whole genome shotgun (WGS) entry which is preliminary data.</text>
</comment>
<dbReference type="InterPro" id="IPR021109">
    <property type="entry name" value="Peptidase_aspartic_dom_sf"/>
</dbReference>
<dbReference type="Proteomes" id="UP001179952">
    <property type="component" value="Unassembled WGS sequence"/>
</dbReference>
<keyword evidence="4" id="KW-0378">Hydrolase</keyword>
<gene>
    <name evidence="9" type="ORF">QJS04_geneDACA011415</name>
</gene>
<feature type="domain" description="Peptidase A1" evidence="8">
    <location>
        <begin position="90"/>
        <end position="442"/>
    </location>
</feature>
<dbReference type="InterPro" id="IPR051708">
    <property type="entry name" value="Plant_Aspart_Prot_A1"/>
</dbReference>
<dbReference type="InterPro" id="IPR041567">
    <property type="entry name" value="COI1_F-box"/>
</dbReference>
<evidence type="ECO:0000256" key="1">
    <source>
        <dbReference type="ARBA" id="ARBA00007447"/>
    </source>
</evidence>
<proteinExistence type="inferred from homology"/>
<feature type="signal peptide" evidence="7">
    <location>
        <begin position="1"/>
        <end position="26"/>
    </location>
</feature>
<dbReference type="SUPFAM" id="SSF50630">
    <property type="entry name" value="Acid proteases"/>
    <property type="match status" value="1"/>
</dbReference>
<keyword evidence="10" id="KW-1185">Reference proteome</keyword>
<keyword evidence="5" id="KW-0325">Glycoprotein</keyword>
<dbReference type="GO" id="GO:0004190">
    <property type="term" value="F:aspartic-type endopeptidase activity"/>
    <property type="evidence" value="ECO:0007669"/>
    <property type="project" value="UniProtKB-KW"/>
</dbReference>
<dbReference type="EMBL" id="JAUJYN010000008">
    <property type="protein sequence ID" value="KAK1265251.1"/>
    <property type="molecule type" value="Genomic_DNA"/>
</dbReference>
<comment type="similarity">
    <text evidence="1">Belongs to the peptidase A1 family.</text>
</comment>
<dbReference type="Pfam" id="PF14543">
    <property type="entry name" value="TAXi_N"/>
    <property type="match status" value="1"/>
</dbReference>
<feature type="active site" evidence="6">
    <location>
        <position position="108"/>
    </location>
</feature>
<dbReference type="GO" id="GO:0006508">
    <property type="term" value="P:proteolysis"/>
    <property type="evidence" value="ECO:0007669"/>
    <property type="project" value="UniProtKB-KW"/>
</dbReference>
<organism evidence="9 10">
    <name type="scientific">Acorus gramineus</name>
    <name type="common">Dwarf sweet flag</name>
    <dbReference type="NCBI Taxonomy" id="55184"/>
    <lineage>
        <taxon>Eukaryota</taxon>
        <taxon>Viridiplantae</taxon>
        <taxon>Streptophyta</taxon>
        <taxon>Embryophyta</taxon>
        <taxon>Tracheophyta</taxon>
        <taxon>Spermatophyta</taxon>
        <taxon>Magnoliopsida</taxon>
        <taxon>Liliopsida</taxon>
        <taxon>Acoraceae</taxon>
        <taxon>Acorus</taxon>
    </lineage>
</organism>
<keyword evidence="2" id="KW-0645">Protease</keyword>
<dbReference type="Pfam" id="PF18511">
    <property type="entry name" value="F-box_5"/>
    <property type="match status" value="1"/>
</dbReference>
<dbReference type="PANTHER" id="PTHR47967:SF14">
    <property type="entry name" value="EUKARYOTIC ASPARTYL PROTEASE FAMILY PROTEIN"/>
    <property type="match status" value="1"/>
</dbReference>
<dbReference type="InterPro" id="IPR001461">
    <property type="entry name" value="Aspartic_peptidase_A1"/>
</dbReference>
<sequence length="538" mass="60013">MEKKRLSTLLVLLFITFSSSFTKISSKPIRVPLIHRDSPLSPHHDPNLSLYDRNRARFTRSIARHAQASTAADGGGFVLTPPLTPEMGEYYTRFWVGTPSVLVTTVFDTGSSLIWFQCQPCKHCFDQTNPIFDTSASETWSPVDCGSSTCDLFASKNTCDGANHCNFRQGFLDGSYTSGVVSMDRFVLDTHGGHDNISDIGLVFLCGNDNDNKVGVKSDLAGGTGLARGPLSLTSQLLVKTFSYCLGFRGDQDEEGSPSFLQFGDDIPMKGNSTPMYRAQGRETQYTVSVDSITLGGDQIYDTQFEITGPWRRPGGGGVGGPVIDSGTEMTIIDTRAFNFIYDAVRGAVKTSLKEVDDPMRQSELCYEATMDDFETVPYLGFHFRGGAELVLGPMKMFVPVRDDIVCLAVLRSYNGLSIIGNVAQQNYMVGFDLDKDECGVLGHNNYFKRVKPKHPILSVDDPSERDAVSLVCQRWYQLDALTRKHITIAPCYLTSPDRLRRKFTRLSENRRSEEEMEVRMIVEEEMRFEKVAIEFKR</sequence>
<dbReference type="AlphaFoldDB" id="A0AAV9AMZ2"/>
<dbReference type="Pfam" id="PF14541">
    <property type="entry name" value="TAXi_C"/>
    <property type="match status" value="1"/>
</dbReference>
<dbReference type="InterPro" id="IPR032799">
    <property type="entry name" value="TAXi_C"/>
</dbReference>